<keyword evidence="3" id="KW-0378">Hydrolase</keyword>
<feature type="domain" description="CRISPR-associated protein Cas6 C-terminal" evidence="5">
    <location>
        <begin position="161"/>
        <end position="279"/>
    </location>
</feature>
<dbReference type="AlphaFoldDB" id="A0A9Y1BSU6"/>
<proteinExistence type="predicted"/>
<dbReference type="InterPro" id="IPR019267">
    <property type="entry name" value="CRISPR-assoc_Cas6_C"/>
</dbReference>
<dbReference type="NCBIfam" id="TIGR01877">
    <property type="entry name" value="cas_cas6"/>
    <property type="match status" value="1"/>
</dbReference>
<dbReference type="Proteomes" id="UP001200513">
    <property type="component" value="Chromosome"/>
</dbReference>
<dbReference type="InterPro" id="IPR010156">
    <property type="entry name" value="CRISPR-assoc_prot_Cas6"/>
</dbReference>
<keyword evidence="1" id="KW-0540">Nuclease</keyword>
<gene>
    <name evidence="6" type="primary">cas6</name>
    <name evidence="6" type="ORF">K9W46_04345</name>
</gene>
<dbReference type="Gene3D" id="3.30.70.1900">
    <property type="match status" value="1"/>
</dbReference>
<organism evidence="6">
    <name type="scientific">Candidatus Heimdallarchaeum endolithica</name>
    <dbReference type="NCBI Taxonomy" id="2876572"/>
    <lineage>
        <taxon>Archaea</taxon>
        <taxon>Promethearchaeati</taxon>
        <taxon>Candidatus Heimdallarchaeota</taxon>
        <taxon>Candidatus Heimdallarchaeia (ex Rinke et al. 2021) (nom. nud.)</taxon>
        <taxon>Candidatus Heimdallarchaeales</taxon>
        <taxon>Candidatus Heimdallarchaeaceae</taxon>
        <taxon>Candidatus Heimdallarchaeum</taxon>
    </lineage>
</organism>
<sequence length="296" mass="34415">MEKLRSMEKTYQTLTFDNKVINLPGGEISLSVLSQEDTVIPSHSGSIVRGAFLNLISTIDYSLADKLHNGNNVRPYSVESIKKISGEYIKNRRNDLIVKKGELLKLKLKVLDSDILRALIEHFMQSSLPKIDLVGKEYVISDLVYNIKRVELKKRAFKLKVNFLSPTYFSMISREDSMYFPEPKYLFMNLAKLWNLYNKEVFIPEKQFYEWLDKNARINDYSTRTKRVYIGKSTPIKGFQGWAVYRFLEEENFLPWIHVLAKFGELSNVGGSRTAGFGVMRAKWLDINENDEQKKK</sequence>
<name>A0A9Y1BSU6_9ARCH</name>
<dbReference type="GO" id="GO:0004519">
    <property type="term" value="F:endonuclease activity"/>
    <property type="evidence" value="ECO:0007669"/>
    <property type="project" value="UniProtKB-KW"/>
</dbReference>
<keyword evidence="4" id="KW-0051">Antiviral defense</keyword>
<dbReference type="Gene3D" id="3.30.70.1890">
    <property type="match status" value="1"/>
</dbReference>
<evidence type="ECO:0000259" key="5">
    <source>
        <dbReference type="Pfam" id="PF10040"/>
    </source>
</evidence>
<dbReference type="GO" id="GO:0051607">
    <property type="term" value="P:defense response to virus"/>
    <property type="evidence" value="ECO:0007669"/>
    <property type="project" value="UniProtKB-KW"/>
</dbReference>
<evidence type="ECO:0000313" key="6">
    <source>
        <dbReference type="EMBL" id="UJG44415.1"/>
    </source>
</evidence>
<reference evidence="6" key="1">
    <citation type="journal article" date="2022" name="Nat. Microbiol.">
        <title>Unique mobile elements and scalable gene flow at the prokaryote-eukaryote boundary revealed by circularized Asgard archaea genomes.</title>
        <authorList>
            <person name="Wu F."/>
            <person name="Speth D.R."/>
            <person name="Philosof A."/>
            <person name="Cremiere A."/>
            <person name="Narayanan A."/>
            <person name="Barco R.A."/>
            <person name="Connon S.A."/>
            <person name="Amend J.P."/>
            <person name="Antoshechkin I.A."/>
            <person name="Orphan V.J."/>
        </authorList>
    </citation>
    <scope>NUCLEOTIDE SEQUENCE</scope>
    <source>
        <strain evidence="6">PR6</strain>
    </source>
</reference>
<evidence type="ECO:0000256" key="1">
    <source>
        <dbReference type="ARBA" id="ARBA00022722"/>
    </source>
</evidence>
<dbReference type="EMBL" id="CP084167">
    <property type="protein sequence ID" value="UJG44415.1"/>
    <property type="molecule type" value="Genomic_DNA"/>
</dbReference>
<dbReference type="Pfam" id="PF10040">
    <property type="entry name" value="CRISPR_Cas6"/>
    <property type="match status" value="1"/>
</dbReference>
<dbReference type="GO" id="GO:0016788">
    <property type="term" value="F:hydrolase activity, acting on ester bonds"/>
    <property type="evidence" value="ECO:0007669"/>
    <property type="project" value="InterPro"/>
</dbReference>
<protein>
    <submittedName>
        <fullName evidence="6">CRISPR-associated endoribonuclease Cas6</fullName>
    </submittedName>
</protein>
<evidence type="ECO:0000256" key="2">
    <source>
        <dbReference type="ARBA" id="ARBA00022759"/>
    </source>
</evidence>
<dbReference type="InterPro" id="IPR045747">
    <property type="entry name" value="CRISPR-assoc_prot_Cas6_N_sf"/>
</dbReference>
<accession>A0A9Y1BSU6</accession>
<evidence type="ECO:0000256" key="3">
    <source>
        <dbReference type="ARBA" id="ARBA00022801"/>
    </source>
</evidence>
<evidence type="ECO:0000256" key="4">
    <source>
        <dbReference type="ARBA" id="ARBA00023118"/>
    </source>
</evidence>
<dbReference type="CDD" id="cd21141">
    <property type="entry name" value="Cas6_III-like"/>
    <property type="match status" value="1"/>
</dbReference>
<keyword evidence="2" id="KW-0255">Endonuclease</keyword>